<accession>A0A2C9A1B8</accession>
<feature type="transmembrane region" description="Helical" evidence="1">
    <location>
        <begin position="64"/>
        <end position="95"/>
    </location>
</feature>
<dbReference type="Proteomes" id="UP000219440">
    <property type="component" value="Unassembled WGS sequence"/>
</dbReference>
<keyword evidence="3" id="KW-1185">Reference proteome</keyword>
<evidence type="ECO:0000256" key="1">
    <source>
        <dbReference type="SAM" id="Phobius"/>
    </source>
</evidence>
<keyword evidence="1" id="KW-0812">Transmembrane</keyword>
<organism evidence="2 3">
    <name type="scientific">Salinibacterium xinjiangense</name>
    <dbReference type="NCBI Taxonomy" id="386302"/>
    <lineage>
        <taxon>Bacteria</taxon>
        <taxon>Bacillati</taxon>
        <taxon>Actinomycetota</taxon>
        <taxon>Actinomycetes</taxon>
        <taxon>Micrococcales</taxon>
        <taxon>Microbacteriaceae</taxon>
        <taxon>Salinibacterium</taxon>
    </lineage>
</organism>
<keyword evidence="1" id="KW-1133">Transmembrane helix</keyword>
<evidence type="ECO:0000313" key="2">
    <source>
        <dbReference type="EMBL" id="SOE72647.1"/>
    </source>
</evidence>
<sequence length="118" mass="11675">MTDPTIPPAQPTPPAYAATGTPATFPGKTLGIVAIPVAIFFSVVGIILGFVARSQSKGAGIKNTPATIAIIVGFIVLVLTIIGLVVGIVLAAALLSSTCAGLEPGVYTTDTGVTVACP</sequence>
<keyword evidence="1" id="KW-0472">Membrane</keyword>
<dbReference type="AlphaFoldDB" id="A0A2C9A1B8"/>
<dbReference type="OrthoDB" id="4775598at2"/>
<evidence type="ECO:0008006" key="4">
    <source>
        <dbReference type="Google" id="ProtNLM"/>
    </source>
</evidence>
<proteinExistence type="predicted"/>
<dbReference type="RefSeq" id="WP_097061627.1">
    <property type="nucleotide sequence ID" value="NZ_BMLC01000004.1"/>
</dbReference>
<name>A0A2C9A1B8_9MICO</name>
<evidence type="ECO:0000313" key="3">
    <source>
        <dbReference type="Proteomes" id="UP000219440"/>
    </source>
</evidence>
<dbReference type="EMBL" id="OCST01000005">
    <property type="protein sequence ID" value="SOE72647.1"/>
    <property type="molecule type" value="Genomic_DNA"/>
</dbReference>
<feature type="transmembrane region" description="Helical" evidence="1">
    <location>
        <begin position="30"/>
        <end position="52"/>
    </location>
</feature>
<protein>
    <recommendedName>
        <fullName evidence="4">DUF4190 domain-containing protein</fullName>
    </recommendedName>
</protein>
<reference evidence="2 3" key="1">
    <citation type="submission" date="2017-09" db="EMBL/GenBank/DDBJ databases">
        <authorList>
            <person name="Ehlers B."/>
            <person name="Leendertz F.H."/>
        </authorList>
    </citation>
    <scope>NUCLEOTIDE SEQUENCE [LARGE SCALE GENOMIC DNA]</scope>
    <source>
        <strain evidence="2 3">CGMCC 1.05381</strain>
    </source>
</reference>
<gene>
    <name evidence="2" type="ORF">SAMN06296378_2569</name>
</gene>